<evidence type="ECO:0000256" key="2">
    <source>
        <dbReference type="ARBA" id="ARBA00007362"/>
    </source>
</evidence>
<feature type="transmembrane region" description="Helical" evidence="6">
    <location>
        <begin position="106"/>
        <end position="125"/>
    </location>
</feature>
<dbReference type="InterPro" id="IPR000620">
    <property type="entry name" value="EamA_dom"/>
</dbReference>
<feature type="transmembrane region" description="Helical" evidence="6">
    <location>
        <begin position="134"/>
        <end position="153"/>
    </location>
</feature>
<comment type="similarity">
    <text evidence="2">Belongs to the EamA transporter family.</text>
</comment>
<dbReference type="InterPro" id="IPR050638">
    <property type="entry name" value="AA-Vitamin_Transporters"/>
</dbReference>
<dbReference type="PROSITE" id="PS51257">
    <property type="entry name" value="PROKAR_LIPOPROTEIN"/>
    <property type="match status" value="1"/>
</dbReference>
<feature type="transmembrane region" description="Helical" evidence="6">
    <location>
        <begin position="78"/>
        <end position="100"/>
    </location>
</feature>
<feature type="transmembrane region" description="Helical" evidence="6">
    <location>
        <begin position="159"/>
        <end position="178"/>
    </location>
</feature>
<dbReference type="RefSeq" id="WP_379090454.1">
    <property type="nucleotide sequence ID" value="NZ_JBHTJO010000001.1"/>
</dbReference>
<evidence type="ECO:0000256" key="5">
    <source>
        <dbReference type="ARBA" id="ARBA00023136"/>
    </source>
</evidence>
<evidence type="ECO:0000256" key="3">
    <source>
        <dbReference type="ARBA" id="ARBA00022692"/>
    </source>
</evidence>
<protein>
    <submittedName>
        <fullName evidence="8">DMT family transporter</fullName>
    </submittedName>
</protein>
<organism evidence="8 9">
    <name type="scientific">Methyloligella solikamskensis</name>
    <dbReference type="NCBI Taxonomy" id="1177756"/>
    <lineage>
        <taxon>Bacteria</taxon>
        <taxon>Pseudomonadati</taxon>
        <taxon>Pseudomonadota</taxon>
        <taxon>Alphaproteobacteria</taxon>
        <taxon>Hyphomicrobiales</taxon>
        <taxon>Hyphomicrobiaceae</taxon>
        <taxon>Methyloligella</taxon>
    </lineage>
</organism>
<name>A0ABW3JCL7_9HYPH</name>
<dbReference type="Proteomes" id="UP001597102">
    <property type="component" value="Unassembled WGS sequence"/>
</dbReference>
<feature type="transmembrane region" description="Helical" evidence="6">
    <location>
        <begin position="227"/>
        <end position="246"/>
    </location>
</feature>
<dbReference type="EMBL" id="JBHTJO010000001">
    <property type="protein sequence ID" value="MFD0987976.1"/>
    <property type="molecule type" value="Genomic_DNA"/>
</dbReference>
<dbReference type="PANTHER" id="PTHR32322">
    <property type="entry name" value="INNER MEMBRANE TRANSPORTER"/>
    <property type="match status" value="1"/>
</dbReference>
<evidence type="ECO:0000256" key="4">
    <source>
        <dbReference type="ARBA" id="ARBA00022989"/>
    </source>
</evidence>
<accession>A0ABW3JCL7</accession>
<comment type="caution">
    <text evidence="8">The sequence shown here is derived from an EMBL/GenBank/DDBJ whole genome shotgun (WGS) entry which is preliminary data.</text>
</comment>
<gene>
    <name evidence="8" type="ORF">ACFQ2F_12790</name>
</gene>
<keyword evidence="5 6" id="KW-0472">Membrane</keyword>
<keyword evidence="3 6" id="KW-0812">Transmembrane</keyword>
<feature type="domain" description="EamA" evidence="7">
    <location>
        <begin position="160"/>
        <end position="298"/>
    </location>
</feature>
<feature type="transmembrane region" description="Helical" evidence="6">
    <location>
        <begin position="12"/>
        <end position="33"/>
    </location>
</feature>
<feature type="transmembrane region" description="Helical" evidence="6">
    <location>
        <begin position="258"/>
        <end position="277"/>
    </location>
</feature>
<keyword evidence="9" id="KW-1185">Reference proteome</keyword>
<dbReference type="InterPro" id="IPR037185">
    <property type="entry name" value="EmrE-like"/>
</dbReference>
<evidence type="ECO:0000313" key="9">
    <source>
        <dbReference type="Proteomes" id="UP001597102"/>
    </source>
</evidence>
<dbReference type="Gene3D" id="1.10.3730.20">
    <property type="match status" value="1"/>
</dbReference>
<dbReference type="PANTHER" id="PTHR32322:SF2">
    <property type="entry name" value="EAMA DOMAIN-CONTAINING PROTEIN"/>
    <property type="match status" value="1"/>
</dbReference>
<sequence length="313" mass="32689">MTTRALELPPAPSIGVATFAMIASAACWGLATVMSKGALAILPPFSLLTVQLCASIAVIWAIVLGLQGVPKIGRPMRIAALNGLLEPGLSYVVGMQGLALTTAANASLIGATEPVLSLALLFLVFRERSRRRDIVAIVLAVIGAGLVTATGFGEGGVHTAGDLLIVCSTLFAALYVVLSSRLANHAPPLLLAGLQQSVGLVIILTVTVVALGAGWESLPDWPTAGEWLFVVFSGLAQHTLPFWLYLYAVRTIPVQKAALYLTLIPVFGVSGAVAFLGEPISTMQMAGSALIVVALLAASFDRKMIMKRDRPPL</sequence>
<feature type="domain" description="EamA" evidence="7">
    <location>
        <begin position="19"/>
        <end position="148"/>
    </location>
</feature>
<dbReference type="SUPFAM" id="SSF103481">
    <property type="entry name" value="Multidrug resistance efflux transporter EmrE"/>
    <property type="match status" value="2"/>
</dbReference>
<dbReference type="Pfam" id="PF00892">
    <property type="entry name" value="EamA"/>
    <property type="match status" value="2"/>
</dbReference>
<proteinExistence type="inferred from homology"/>
<feature type="transmembrane region" description="Helical" evidence="6">
    <location>
        <begin position="45"/>
        <end position="66"/>
    </location>
</feature>
<feature type="transmembrane region" description="Helical" evidence="6">
    <location>
        <begin position="190"/>
        <end position="215"/>
    </location>
</feature>
<evidence type="ECO:0000256" key="1">
    <source>
        <dbReference type="ARBA" id="ARBA00004141"/>
    </source>
</evidence>
<reference evidence="9" key="1">
    <citation type="journal article" date="2019" name="Int. J. Syst. Evol. Microbiol.">
        <title>The Global Catalogue of Microorganisms (GCM) 10K type strain sequencing project: providing services to taxonomists for standard genome sequencing and annotation.</title>
        <authorList>
            <consortium name="The Broad Institute Genomics Platform"/>
            <consortium name="The Broad Institute Genome Sequencing Center for Infectious Disease"/>
            <person name="Wu L."/>
            <person name="Ma J."/>
        </authorList>
    </citation>
    <scope>NUCLEOTIDE SEQUENCE [LARGE SCALE GENOMIC DNA]</scope>
    <source>
        <strain evidence="9">CCUG 61697</strain>
    </source>
</reference>
<evidence type="ECO:0000313" key="8">
    <source>
        <dbReference type="EMBL" id="MFD0987976.1"/>
    </source>
</evidence>
<keyword evidence="4 6" id="KW-1133">Transmembrane helix</keyword>
<feature type="transmembrane region" description="Helical" evidence="6">
    <location>
        <begin position="283"/>
        <end position="300"/>
    </location>
</feature>
<evidence type="ECO:0000259" key="7">
    <source>
        <dbReference type="Pfam" id="PF00892"/>
    </source>
</evidence>
<comment type="subcellular location">
    <subcellularLocation>
        <location evidence="1">Membrane</location>
        <topology evidence="1">Multi-pass membrane protein</topology>
    </subcellularLocation>
</comment>
<evidence type="ECO:0000256" key="6">
    <source>
        <dbReference type="SAM" id="Phobius"/>
    </source>
</evidence>